<dbReference type="Gene3D" id="3.30.160.60">
    <property type="entry name" value="Classic Zinc Finger"/>
    <property type="match status" value="6"/>
</dbReference>
<dbReference type="InterPro" id="IPR036236">
    <property type="entry name" value="Znf_C2H2_sf"/>
</dbReference>
<keyword evidence="1" id="KW-0479">Metal-binding</keyword>
<dbReference type="PANTHER" id="PTHR24379">
    <property type="entry name" value="KRAB AND ZINC FINGER DOMAIN-CONTAINING"/>
    <property type="match status" value="1"/>
</dbReference>
<keyword evidence="3 5" id="KW-0863">Zinc-finger</keyword>
<dbReference type="AlphaFoldDB" id="A0A8S1BG97"/>
<dbReference type="PANTHER" id="PTHR24379:SF127">
    <property type="entry name" value="BLOODY FINGERS-RELATED"/>
    <property type="match status" value="1"/>
</dbReference>
<evidence type="ECO:0000259" key="7">
    <source>
        <dbReference type="PROSITE" id="PS50157"/>
    </source>
</evidence>
<evidence type="ECO:0000256" key="5">
    <source>
        <dbReference type="PROSITE-ProRule" id="PRU00042"/>
    </source>
</evidence>
<dbReference type="OrthoDB" id="267079at2759"/>
<dbReference type="PROSITE" id="PS00028">
    <property type="entry name" value="ZINC_FINGER_C2H2_1"/>
    <property type="match status" value="11"/>
</dbReference>
<sequence length="1083" mass="127764">MSKVSSKRSRKSKLTCRKYEIEENMADFQKSSTNNANTKPKAKAPLASTTQTYDDFEALIDSQKKPKEVDPHKLEFSVTVAVEEFDEDSSDLIIIETNEQSTVEVISSDSETNDTVKDEHTNRLVSVEDKEYAIDLPGKLQAELVLDRNEILNATNEILKNPENIADKILGIEVRNCIGQYRTSFEDKFEAKIQSVFLKWFDWQKSIEMKFRSSPLFYKCYICKKSWWYLHDFREHLKGHAKFILDLEEYTTHEANIIAYLNVNSIVDTEFEAEGGCPKCGYEFATHISSTRKNSTYICKVTSCYRIFYTCFALKTHEYMFHTTADFTGEILDAGKRVFCKVCSFVFYSQKSYQSHVNLMHTVRSDLVVPVRLNNCPLCNGQILLGTYHICSEKKKKLQCKLCYRSFQRGRELRAHMAAQNGLFKCRICDELLSRRCVEAEHLMKHTDKFVIVKKCLICKDFTVFLDHQTAFDHISVHLNMMYEGSNYKYISKILIPKSCLLQHLEPKIEVKEELSDVVSAPELKIEQDIIDGFETDAGDENKVQIKEEIDIHEDFESDFVKEEVVLKTEADLEISRIFGVKIDASDIDIKQEMQVDEESEYEDDIIKLDFLDTMQESVEYSTQDCILKVENTTQGTQKAQEDMRDDEEDKQVDEEYDQEEDDMEEGNLNRKRNKMPKIYSCRRCGFAAAHKEYKAHIKSHCYEKLYERKIYSCTKCSTNFEKFNKFIDHFTKHNLSPLSCPECFKSFKSYKTIELHIETHIRMTYVTVQKKSGWKKESNIYYKCRICEETVEKIDFFQHWVGHLTFKEKTEDHSEKPDVSDSYQINTEMLDELLQRLLSPEPICRRRGCPICLRHFDRKNYYKRHLVEHLLNHAYSQHYLHKELKCQICEKGFYKPDAYKKHMRDHGDLRDYKCEICDKFFSDSSNYSKHIKLHNKNAYTCDICKKKFQAKYSLEKHIVIHDMQKPILCTPCNKTFFLESAYKKHYKVVHSKEGQTYLCKICKVRFKRLKDKWDHFWHVHKERSMNADCPKCSKSYRKFRDLQMHMRTEHLTHLRNSKPTRSPKMVLTEGVIQKDVYKRVYL</sequence>
<evidence type="ECO:0000256" key="1">
    <source>
        <dbReference type="ARBA" id="ARBA00022723"/>
    </source>
</evidence>
<dbReference type="Pfam" id="PF00096">
    <property type="entry name" value="zf-C2H2"/>
    <property type="match status" value="4"/>
</dbReference>
<dbReference type="GO" id="GO:0008270">
    <property type="term" value="F:zinc ion binding"/>
    <property type="evidence" value="ECO:0007669"/>
    <property type="project" value="UniProtKB-KW"/>
</dbReference>
<feature type="region of interest" description="Disordered" evidence="6">
    <location>
        <begin position="29"/>
        <end position="48"/>
    </location>
</feature>
<dbReference type="Proteomes" id="UP000494256">
    <property type="component" value="Unassembled WGS sequence"/>
</dbReference>
<feature type="domain" description="C2H2-type" evidence="7">
    <location>
        <begin position="885"/>
        <end position="912"/>
    </location>
</feature>
<proteinExistence type="predicted"/>
<keyword evidence="2" id="KW-0677">Repeat</keyword>
<comment type="caution">
    <text evidence="8">The sequence shown here is derived from an EMBL/GenBank/DDBJ whole genome shotgun (WGS) entry which is preliminary data.</text>
</comment>
<organism evidence="8 9">
    <name type="scientific">Arctia plantaginis</name>
    <name type="common">Wood tiger moth</name>
    <name type="synonym">Phalaena plantaginis</name>
    <dbReference type="NCBI Taxonomy" id="874455"/>
    <lineage>
        <taxon>Eukaryota</taxon>
        <taxon>Metazoa</taxon>
        <taxon>Ecdysozoa</taxon>
        <taxon>Arthropoda</taxon>
        <taxon>Hexapoda</taxon>
        <taxon>Insecta</taxon>
        <taxon>Pterygota</taxon>
        <taxon>Neoptera</taxon>
        <taxon>Endopterygota</taxon>
        <taxon>Lepidoptera</taxon>
        <taxon>Glossata</taxon>
        <taxon>Ditrysia</taxon>
        <taxon>Noctuoidea</taxon>
        <taxon>Erebidae</taxon>
        <taxon>Arctiinae</taxon>
        <taxon>Arctia</taxon>
    </lineage>
</organism>
<name>A0A8S1BG97_ARCPL</name>
<evidence type="ECO:0000313" key="8">
    <source>
        <dbReference type="EMBL" id="CAB3258276.1"/>
    </source>
</evidence>
<dbReference type="PROSITE" id="PS50157">
    <property type="entry name" value="ZINC_FINGER_C2H2_2"/>
    <property type="match status" value="6"/>
</dbReference>
<dbReference type="SUPFAM" id="SSF57667">
    <property type="entry name" value="beta-beta-alpha zinc fingers"/>
    <property type="match status" value="2"/>
</dbReference>
<reference evidence="8 9" key="1">
    <citation type="submission" date="2020-04" db="EMBL/GenBank/DDBJ databases">
        <authorList>
            <person name="Wallbank WR R."/>
            <person name="Pardo Diaz C."/>
            <person name="Kozak K."/>
            <person name="Martin S."/>
            <person name="Jiggins C."/>
            <person name="Moest M."/>
            <person name="Warren A I."/>
            <person name="Byers J.R.P. K."/>
            <person name="Montejo-Kovacevich G."/>
            <person name="Yen C E."/>
        </authorList>
    </citation>
    <scope>NUCLEOTIDE SEQUENCE [LARGE SCALE GENOMIC DNA]</scope>
</reference>
<evidence type="ECO:0000256" key="3">
    <source>
        <dbReference type="ARBA" id="ARBA00022771"/>
    </source>
</evidence>
<evidence type="ECO:0000256" key="2">
    <source>
        <dbReference type="ARBA" id="ARBA00022737"/>
    </source>
</evidence>
<feature type="domain" description="C2H2-type" evidence="7">
    <location>
        <begin position="913"/>
        <end position="940"/>
    </location>
</feature>
<gene>
    <name evidence="8" type="ORF">APLA_LOCUS16209</name>
</gene>
<feature type="region of interest" description="Disordered" evidence="6">
    <location>
        <begin position="634"/>
        <end position="670"/>
    </location>
</feature>
<feature type="domain" description="C2H2-type" evidence="7">
    <location>
        <begin position="1028"/>
        <end position="1059"/>
    </location>
</feature>
<keyword evidence="4" id="KW-0862">Zinc</keyword>
<dbReference type="EMBL" id="CADEBD010000620">
    <property type="protein sequence ID" value="CAB3258276.1"/>
    <property type="molecule type" value="Genomic_DNA"/>
</dbReference>
<accession>A0A8S1BG97</accession>
<evidence type="ECO:0000256" key="6">
    <source>
        <dbReference type="SAM" id="MobiDB-lite"/>
    </source>
</evidence>
<feature type="domain" description="C2H2-type" evidence="7">
    <location>
        <begin position="739"/>
        <end position="761"/>
    </location>
</feature>
<feature type="domain" description="C2H2-type" evidence="7">
    <location>
        <begin position="940"/>
        <end position="967"/>
    </location>
</feature>
<evidence type="ECO:0000313" key="9">
    <source>
        <dbReference type="Proteomes" id="UP000494256"/>
    </source>
</evidence>
<feature type="compositionally biased region" description="Polar residues" evidence="6">
    <location>
        <begin position="29"/>
        <end position="38"/>
    </location>
</feature>
<feature type="compositionally biased region" description="Acidic residues" evidence="6">
    <location>
        <begin position="644"/>
        <end position="666"/>
    </location>
</feature>
<feature type="domain" description="C2H2-type" evidence="7">
    <location>
        <begin position="968"/>
        <end position="996"/>
    </location>
</feature>
<dbReference type="SMART" id="SM00355">
    <property type="entry name" value="ZnF_C2H2"/>
    <property type="match status" value="17"/>
</dbReference>
<dbReference type="InterPro" id="IPR013087">
    <property type="entry name" value="Znf_C2H2_type"/>
</dbReference>
<protein>
    <recommendedName>
        <fullName evidence="7">C2H2-type domain-containing protein</fullName>
    </recommendedName>
</protein>
<evidence type="ECO:0000256" key="4">
    <source>
        <dbReference type="ARBA" id="ARBA00022833"/>
    </source>
</evidence>